<sequence length="284" mass="29194">MTPFVAAVVLFAAVTHAGWNAITHRVKDELACLTLVGTGRTASGAVLALLAPLPHPAAWPYLIASVVLHIGYQVALMRSFRLGDFGQVYPIARGVAPVLVILFSVFVLGERMGTAGTAGVAVVAVSLIGLAVWGVRGRPGRRPEWAAVVMAATTGLTIAAYTVVDGVGVRDAGAALGYVAWLMILDGAAIPLYAAARLRGGLADRVRPVLLPGLLGGVLSVLSYGLILWAQTRAPLAPVAVLRESSVIAGAAISAFLFKERFGGPRIAAATAMLAGIALMVGTT</sequence>
<dbReference type="Pfam" id="PF00892">
    <property type="entry name" value="EamA"/>
    <property type="match status" value="1"/>
</dbReference>
<evidence type="ECO:0000313" key="4">
    <source>
        <dbReference type="EMBL" id="WTY94717.1"/>
    </source>
</evidence>
<dbReference type="InterPro" id="IPR037185">
    <property type="entry name" value="EmrE-like"/>
</dbReference>
<evidence type="ECO:0000256" key="1">
    <source>
        <dbReference type="ARBA" id="ARBA00007362"/>
    </source>
</evidence>
<feature type="transmembrane region" description="Helical" evidence="2">
    <location>
        <begin position="58"/>
        <end position="76"/>
    </location>
</feature>
<dbReference type="AlphaFoldDB" id="A0AAU3GRC6"/>
<feature type="transmembrane region" description="Helical" evidence="2">
    <location>
        <begin position="145"/>
        <end position="164"/>
    </location>
</feature>
<feature type="transmembrane region" description="Helical" evidence="2">
    <location>
        <begin position="265"/>
        <end position="283"/>
    </location>
</feature>
<keyword evidence="2" id="KW-0812">Transmembrane</keyword>
<feature type="transmembrane region" description="Helical" evidence="2">
    <location>
        <begin position="176"/>
        <end position="196"/>
    </location>
</feature>
<feature type="domain" description="EamA" evidence="3">
    <location>
        <begin position="147"/>
        <end position="281"/>
    </location>
</feature>
<evidence type="ECO:0000259" key="3">
    <source>
        <dbReference type="Pfam" id="PF00892"/>
    </source>
</evidence>
<proteinExistence type="inferred from homology"/>
<feature type="transmembrane region" description="Helical" evidence="2">
    <location>
        <begin position="115"/>
        <end position="133"/>
    </location>
</feature>
<dbReference type="EMBL" id="CP109535">
    <property type="protein sequence ID" value="WTY94717.1"/>
    <property type="molecule type" value="Genomic_DNA"/>
</dbReference>
<protein>
    <submittedName>
        <fullName evidence="4">EamA family transporter</fullName>
    </submittedName>
</protein>
<reference evidence="4" key="1">
    <citation type="submission" date="2022-10" db="EMBL/GenBank/DDBJ databases">
        <title>The complete genomes of actinobacterial strains from the NBC collection.</title>
        <authorList>
            <person name="Joergensen T.S."/>
            <person name="Alvarez Arevalo M."/>
            <person name="Sterndorff E.B."/>
            <person name="Faurdal D."/>
            <person name="Vuksanovic O."/>
            <person name="Mourched A.-S."/>
            <person name="Charusanti P."/>
            <person name="Shaw S."/>
            <person name="Blin K."/>
            <person name="Weber T."/>
        </authorList>
    </citation>
    <scope>NUCLEOTIDE SEQUENCE</scope>
    <source>
        <strain evidence="4">NBC_01401</strain>
    </source>
</reference>
<gene>
    <name evidence="4" type="ORF">OG626_07300</name>
</gene>
<dbReference type="GO" id="GO:0016020">
    <property type="term" value="C:membrane"/>
    <property type="evidence" value="ECO:0007669"/>
    <property type="project" value="InterPro"/>
</dbReference>
<keyword evidence="2" id="KW-1133">Transmembrane helix</keyword>
<dbReference type="SUPFAM" id="SSF103481">
    <property type="entry name" value="Multidrug resistance efflux transporter EmrE"/>
    <property type="match status" value="2"/>
</dbReference>
<dbReference type="InterPro" id="IPR000620">
    <property type="entry name" value="EamA_dom"/>
</dbReference>
<dbReference type="Gene3D" id="1.10.3730.20">
    <property type="match status" value="2"/>
</dbReference>
<organism evidence="4">
    <name type="scientific">Streptomyces sp. NBC_01401</name>
    <dbReference type="NCBI Taxonomy" id="2903854"/>
    <lineage>
        <taxon>Bacteria</taxon>
        <taxon>Bacillati</taxon>
        <taxon>Actinomycetota</taxon>
        <taxon>Actinomycetes</taxon>
        <taxon>Kitasatosporales</taxon>
        <taxon>Streptomycetaceae</taxon>
        <taxon>Streptomyces</taxon>
    </lineage>
</organism>
<feature type="transmembrane region" description="Helical" evidence="2">
    <location>
        <begin position="208"/>
        <end position="230"/>
    </location>
</feature>
<feature type="transmembrane region" description="Helical" evidence="2">
    <location>
        <begin position="236"/>
        <end position="258"/>
    </location>
</feature>
<accession>A0AAU3GRC6</accession>
<keyword evidence="2" id="KW-0472">Membrane</keyword>
<feature type="transmembrane region" description="Helical" evidence="2">
    <location>
        <begin position="88"/>
        <end position="109"/>
    </location>
</feature>
<name>A0AAU3GRC6_9ACTN</name>
<evidence type="ECO:0000256" key="2">
    <source>
        <dbReference type="SAM" id="Phobius"/>
    </source>
</evidence>
<comment type="similarity">
    <text evidence="1">Belongs to the EamA transporter family.</text>
</comment>